<organism evidence="1 2">
    <name type="scientific">Umbra pygmaea</name>
    <name type="common">Eastern mudminnow</name>
    <dbReference type="NCBI Taxonomy" id="75934"/>
    <lineage>
        <taxon>Eukaryota</taxon>
        <taxon>Metazoa</taxon>
        <taxon>Chordata</taxon>
        <taxon>Craniata</taxon>
        <taxon>Vertebrata</taxon>
        <taxon>Euteleostomi</taxon>
        <taxon>Actinopterygii</taxon>
        <taxon>Neopterygii</taxon>
        <taxon>Teleostei</taxon>
        <taxon>Protacanthopterygii</taxon>
        <taxon>Esociformes</taxon>
        <taxon>Umbridae</taxon>
        <taxon>Umbra</taxon>
    </lineage>
</organism>
<dbReference type="AlphaFoldDB" id="A0ABD0VYQ4"/>
<gene>
    <name evidence="1" type="ORF">UPYG_G00305640</name>
</gene>
<keyword evidence="2" id="KW-1185">Reference proteome</keyword>
<proteinExistence type="predicted"/>
<evidence type="ECO:0000313" key="1">
    <source>
        <dbReference type="EMBL" id="KAL0963379.1"/>
    </source>
</evidence>
<dbReference type="Proteomes" id="UP001557470">
    <property type="component" value="Unassembled WGS sequence"/>
</dbReference>
<dbReference type="EMBL" id="JAGEUA010000010">
    <property type="protein sequence ID" value="KAL0963379.1"/>
    <property type="molecule type" value="Genomic_DNA"/>
</dbReference>
<reference evidence="1 2" key="1">
    <citation type="submission" date="2024-06" db="EMBL/GenBank/DDBJ databases">
        <authorList>
            <person name="Pan Q."/>
            <person name="Wen M."/>
            <person name="Jouanno E."/>
            <person name="Zahm M."/>
            <person name="Klopp C."/>
            <person name="Cabau C."/>
            <person name="Louis A."/>
            <person name="Berthelot C."/>
            <person name="Parey E."/>
            <person name="Roest Crollius H."/>
            <person name="Montfort J."/>
            <person name="Robinson-Rechavi M."/>
            <person name="Bouchez O."/>
            <person name="Lampietro C."/>
            <person name="Lopez Roques C."/>
            <person name="Donnadieu C."/>
            <person name="Postlethwait J."/>
            <person name="Bobe J."/>
            <person name="Verreycken H."/>
            <person name="Guiguen Y."/>
        </authorList>
    </citation>
    <scope>NUCLEOTIDE SEQUENCE [LARGE SCALE GENOMIC DNA]</scope>
    <source>
        <strain evidence="1">Up_M1</strain>
        <tissue evidence="1">Testis</tissue>
    </source>
</reference>
<sequence>MEVALLSYANTHADVVDHVVFGVDPPVNANFFSAVVWRIRSNLLDKSSYSVVFARKIISFGPRLPVSRLHSAPYVVGSLGDLG</sequence>
<evidence type="ECO:0000313" key="2">
    <source>
        <dbReference type="Proteomes" id="UP001557470"/>
    </source>
</evidence>
<name>A0ABD0VYQ4_UMBPY</name>
<comment type="caution">
    <text evidence="1">The sequence shown here is derived from an EMBL/GenBank/DDBJ whole genome shotgun (WGS) entry which is preliminary data.</text>
</comment>
<protein>
    <submittedName>
        <fullName evidence="1">Uncharacterized protein</fullName>
    </submittedName>
</protein>
<accession>A0ABD0VYQ4</accession>